<evidence type="ECO:0000313" key="1">
    <source>
        <dbReference type="EMBL" id="DAF54436.1"/>
    </source>
</evidence>
<reference evidence="1" key="1">
    <citation type="journal article" date="2021" name="Proc. Natl. Acad. Sci. U.S.A.">
        <title>A Catalog of Tens of Thousands of Viruses from Human Metagenomes Reveals Hidden Associations with Chronic Diseases.</title>
        <authorList>
            <person name="Tisza M.J."/>
            <person name="Buck C.B."/>
        </authorList>
    </citation>
    <scope>NUCLEOTIDE SEQUENCE</scope>
    <source>
        <strain evidence="1">CtKwY15</strain>
    </source>
</reference>
<protein>
    <submittedName>
        <fullName evidence="1">UPF0297 protein</fullName>
    </submittedName>
</protein>
<organism evidence="1">
    <name type="scientific">Siphoviridae sp. ctKwY15</name>
    <dbReference type="NCBI Taxonomy" id="2827843"/>
    <lineage>
        <taxon>Viruses</taxon>
        <taxon>Duplodnaviria</taxon>
        <taxon>Heunggongvirae</taxon>
        <taxon>Uroviricota</taxon>
        <taxon>Caudoviricetes</taxon>
    </lineage>
</organism>
<dbReference type="EMBL" id="BK032679">
    <property type="protein sequence ID" value="DAF54436.1"/>
    <property type="molecule type" value="Genomic_DNA"/>
</dbReference>
<name>A0A8S5STR2_9CAUD</name>
<sequence length="131" mass="15712">MKNETKLTKVYEWLKENGYNPHICKKYKKKKSADFTALAFKVGDYHDVEIKIESGNDKEWYEAHKRYNPIFIRKGESPKFIISKVQDVIIKVMTKTQAYLMLTPAQREQKKKRHIKHLQRLARKRAEKMNE</sequence>
<proteinExistence type="predicted"/>
<accession>A0A8S5STR2</accession>